<dbReference type="Gene3D" id="3.50.50.60">
    <property type="entry name" value="FAD/NAD(P)-binding domain"/>
    <property type="match status" value="1"/>
</dbReference>
<evidence type="ECO:0000313" key="2">
    <source>
        <dbReference type="EMBL" id="SFR37073.1"/>
    </source>
</evidence>
<dbReference type="InterPro" id="IPR006076">
    <property type="entry name" value="FAD-dep_OxRdtase"/>
</dbReference>
<dbReference type="STRING" id="400055.SAMN04490243_1225"/>
<dbReference type="Gene3D" id="3.30.9.10">
    <property type="entry name" value="D-Amino Acid Oxidase, subunit A, domain 2"/>
    <property type="match status" value="1"/>
</dbReference>
<dbReference type="PANTHER" id="PTHR13847:SF281">
    <property type="entry name" value="FAD DEPENDENT OXIDOREDUCTASE DOMAIN-CONTAINING PROTEIN"/>
    <property type="match status" value="1"/>
</dbReference>
<gene>
    <name evidence="2" type="ORF">SAMN04490243_1225</name>
</gene>
<dbReference type="AlphaFoldDB" id="A0A1I6G4D8"/>
<dbReference type="RefSeq" id="WP_092981504.1">
    <property type="nucleotide sequence ID" value="NZ_FOYQ01000001.1"/>
</dbReference>
<sequence>MSQSGALSFSYWETKTWLAGIDYCIVGSGITGLSCALKLRQLKPDARIAILERGVLPYGASTRNAGFACFGSPTEILDDLNTHSEAELIALVTQRYQGIQRLRSLVGDAAMAFQQQGGYEVFREHEAALYEEVLEQLPYLNDLLRPVFGQDAFLRRSTRFGMGKILPETICNPLEGQLNPGLMIRELIRKAQEANIDIFYGMQLLRYEDAGDSVSLEVGRGGAPGKNEASLQIRCKNLLLATNGFAALQAPELAVEPARAQVLITEPIPELHIKGTFHLEAGYYYFRNVGDRVLLGGGRNLDKAGETTTEFGTTDRIQEQLESLLSEVILPEQKAKIAQRWSGIMGVGPQKKPILRKLSQRVCCGVRLGGMGVAIGSHTGAALANLAVSDASPK</sequence>
<evidence type="ECO:0000313" key="3">
    <source>
        <dbReference type="Proteomes" id="UP000199534"/>
    </source>
</evidence>
<reference evidence="2 3" key="1">
    <citation type="submission" date="2016-10" db="EMBL/GenBank/DDBJ databases">
        <authorList>
            <person name="de Groot N.N."/>
        </authorList>
    </citation>
    <scope>NUCLEOTIDE SEQUENCE [LARGE SCALE GENOMIC DNA]</scope>
    <source>
        <strain evidence="2 3">DSM 21019</strain>
    </source>
</reference>
<dbReference type="PANTHER" id="PTHR13847">
    <property type="entry name" value="SARCOSINE DEHYDROGENASE-RELATED"/>
    <property type="match status" value="1"/>
</dbReference>
<dbReference type="OrthoDB" id="1491488at2"/>
<protein>
    <recommendedName>
        <fullName evidence="1">FAD dependent oxidoreductase domain-containing protein</fullName>
    </recommendedName>
</protein>
<keyword evidence="3" id="KW-1185">Reference proteome</keyword>
<dbReference type="EMBL" id="FOYQ01000001">
    <property type="protein sequence ID" value="SFR37073.1"/>
    <property type="molecule type" value="Genomic_DNA"/>
</dbReference>
<dbReference type="Proteomes" id="UP000199534">
    <property type="component" value="Unassembled WGS sequence"/>
</dbReference>
<dbReference type="SUPFAM" id="SSF51905">
    <property type="entry name" value="FAD/NAD(P)-binding domain"/>
    <property type="match status" value="1"/>
</dbReference>
<name>A0A1I6G4D8_9FLAO</name>
<dbReference type="Pfam" id="PF01266">
    <property type="entry name" value="DAO"/>
    <property type="match status" value="1"/>
</dbReference>
<proteinExistence type="predicted"/>
<evidence type="ECO:0000259" key="1">
    <source>
        <dbReference type="Pfam" id="PF01266"/>
    </source>
</evidence>
<accession>A0A1I6G4D8</accession>
<dbReference type="InterPro" id="IPR036188">
    <property type="entry name" value="FAD/NAD-bd_sf"/>
</dbReference>
<dbReference type="GO" id="GO:0005737">
    <property type="term" value="C:cytoplasm"/>
    <property type="evidence" value="ECO:0007669"/>
    <property type="project" value="TreeGrafter"/>
</dbReference>
<feature type="domain" description="FAD dependent oxidoreductase" evidence="1">
    <location>
        <begin position="22"/>
        <end position="386"/>
    </location>
</feature>
<organism evidence="2 3">
    <name type="scientific">Robiginitalea myxolifaciens</name>
    <dbReference type="NCBI Taxonomy" id="400055"/>
    <lineage>
        <taxon>Bacteria</taxon>
        <taxon>Pseudomonadati</taxon>
        <taxon>Bacteroidota</taxon>
        <taxon>Flavobacteriia</taxon>
        <taxon>Flavobacteriales</taxon>
        <taxon>Flavobacteriaceae</taxon>
        <taxon>Robiginitalea</taxon>
    </lineage>
</organism>